<dbReference type="SUPFAM" id="SSF55120">
    <property type="entry name" value="Pseudouridine synthase"/>
    <property type="match status" value="1"/>
</dbReference>
<dbReference type="Pfam" id="PF00849">
    <property type="entry name" value="PseudoU_synth_2"/>
    <property type="match status" value="1"/>
</dbReference>
<dbReference type="PANTHER" id="PTHR21600:SF56">
    <property type="entry name" value="TRNA PSEUDOURIDINE SYNTHASE C"/>
    <property type="match status" value="1"/>
</dbReference>
<keyword evidence="1" id="KW-0819">tRNA processing</keyword>
<proteinExistence type="predicted"/>
<evidence type="ECO:0000256" key="6">
    <source>
        <dbReference type="ARBA" id="ARBA00040675"/>
    </source>
</evidence>
<name>A0A3E0WH19_9GAMM</name>
<keyword evidence="2" id="KW-0413">Isomerase</keyword>
<dbReference type="InterPro" id="IPR020103">
    <property type="entry name" value="PsdUridine_synth_cat_dom_sf"/>
</dbReference>
<evidence type="ECO:0000313" key="12">
    <source>
        <dbReference type="Proteomes" id="UP000256763"/>
    </source>
</evidence>
<protein>
    <recommendedName>
        <fullName evidence="6">tRNA pseudouridine synthase C</fullName>
        <ecNumber evidence="5">5.4.99.26</ecNumber>
    </recommendedName>
    <alternativeName>
        <fullName evidence="8">tRNA pseudouridine(65) synthase</fullName>
    </alternativeName>
    <alternativeName>
        <fullName evidence="9">tRNA pseudouridylate synthase C</fullName>
    </alternativeName>
    <alternativeName>
        <fullName evidence="7">tRNA-uridine isomerase C</fullName>
    </alternativeName>
</protein>
<organism evidence="11 12">
    <name type="scientific">Alkalilimnicola ehrlichii</name>
    <dbReference type="NCBI Taxonomy" id="351052"/>
    <lineage>
        <taxon>Bacteria</taxon>
        <taxon>Pseudomonadati</taxon>
        <taxon>Pseudomonadota</taxon>
        <taxon>Gammaproteobacteria</taxon>
        <taxon>Chromatiales</taxon>
        <taxon>Ectothiorhodospiraceae</taxon>
        <taxon>Alkalilimnicola</taxon>
    </lineage>
</organism>
<comment type="function">
    <text evidence="4">Responsible for synthesis of pseudouridine from uracil-65 in transfer RNAs.</text>
</comment>
<evidence type="ECO:0000256" key="5">
    <source>
        <dbReference type="ARBA" id="ARBA00038943"/>
    </source>
</evidence>
<comment type="caution">
    <text evidence="11">The sequence shown here is derived from an EMBL/GenBank/DDBJ whole genome shotgun (WGS) entry which is preliminary data.</text>
</comment>
<comment type="catalytic activity">
    <reaction evidence="3">
        <text>uridine(65) in tRNA = pseudouridine(65) in tRNA</text>
        <dbReference type="Rhea" id="RHEA:42536"/>
        <dbReference type="Rhea" id="RHEA-COMP:10103"/>
        <dbReference type="Rhea" id="RHEA-COMP:10104"/>
        <dbReference type="ChEBI" id="CHEBI:65314"/>
        <dbReference type="ChEBI" id="CHEBI:65315"/>
        <dbReference type="EC" id="5.4.99.26"/>
    </reaction>
</comment>
<evidence type="ECO:0000256" key="9">
    <source>
        <dbReference type="ARBA" id="ARBA00043049"/>
    </source>
</evidence>
<evidence type="ECO:0000259" key="10">
    <source>
        <dbReference type="Pfam" id="PF00849"/>
    </source>
</evidence>
<dbReference type="Gene3D" id="3.30.2350.10">
    <property type="entry name" value="Pseudouridine synthase"/>
    <property type="match status" value="1"/>
</dbReference>
<reference evidence="12" key="1">
    <citation type="submission" date="2017-05" db="EMBL/GenBank/DDBJ databases">
        <authorList>
            <person name="Sharma S."/>
            <person name="Sidhu C."/>
            <person name="Pinnaka A.K."/>
        </authorList>
    </citation>
    <scope>NUCLEOTIDE SEQUENCE [LARGE SCALE GENOMIC DNA]</scope>
    <source>
        <strain evidence="12">AK93</strain>
    </source>
</reference>
<evidence type="ECO:0000256" key="8">
    <source>
        <dbReference type="ARBA" id="ARBA00041975"/>
    </source>
</evidence>
<evidence type="ECO:0000256" key="1">
    <source>
        <dbReference type="ARBA" id="ARBA00022694"/>
    </source>
</evidence>
<accession>A0A3E0WH19</accession>
<dbReference type="Proteomes" id="UP000256763">
    <property type="component" value="Unassembled WGS sequence"/>
</dbReference>
<evidence type="ECO:0000256" key="4">
    <source>
        <dbReference type="ARBA" id="ARBA00037670"/>
    </source>
</evidence>
<dbReference type="GO" id="GO:0160149">
    <property type="term" value="F:tRNA pseudouridine(65) synthase activity"/>
    <property type="evidence" value="ECO:0007669"/>
    <property type="project" value="UniProtKB-EC"/>
</dbReference>
<evidence type="ECO:0000256" key="7">
    <source>
        <dbReference type="ARBA" id="ARBA00041803"/>
    </source>
</evidence>
<dbReference type="GO" id="GO:0000455">
    <property type="term" value="P:enzyme-directed rRNA pseudouridine synthesis"/>
    <property type="evidence" value="ECO:0007669"/>
    <property type="project" value="TreeGrafter"/>
</dbReference>
<dbReference type="AlphaFoldDB" id="A0A3E0WH19"/>
<dbReference type="EMBL" id="NFZW01000035">
    <property type="protein sequence ID" value="RFA32058.1"/>
    <property type="molecule type" value="Genomic_DNA"/>
</dbReference>
<dbReference type="GO" id="GO:0008033">
    <property type="term" value="P:tRNA processing"/>
    <property type="evidence" value="ECO:0007669"/>
    <property type="project" value="UniProtKB-KW"/>
</dbReference>
<dbReference type="RefSeq" id="WP_116303980.1">
    <property type="nucleotide sequence ID" value="NZ_NFZV01000035.1"/>
</dbReference>
<dbReference type="InterPro" id="IPR006145">
    <property type="entry name" value="PsdUridine_synth_RsuA/RluA"/>
</dbReference>
<sequence>MVELDILYQDEHYVAVYKPAGMLVHRTMLASARIVVLQCLRDQLGRRVYPIHRLDRPTAGVLIFGLSSEAARALVGCFEARTVRKEYLAVVRGYCEPEGRIDYALSDPETGKDSQPAITDFKRLATVELPIPVARYQTARYSLMQAWPLTGRRHQLRKHFAHLRHPIIGDTTHGVGEQNRLFRDHFDWHRLLLLARSLCFEHPYTGESIRVFAEPDAEMADLLARLDWLETVAEPSLSP</sequence>
<dbReference type="InterPro" id="IPR050188">
    <property type="entry name" value="RluA_PseudoU_synthase"/>
</dbReference>
<dbReference type="GO" id="GO:0003723">
    <property type="term" value="F:RNA binding"/>
    <property type="evidence" value="ECO:0007669"/>
    <property type="project" value="InterPro"/>
</dbReference>
<dbReference type="PROSITE" id="PS01129">
    <property type="entry name" value="PSI_RLU"/>
    <property type="match status" value="1"/>
</dbReference>
<evidence type="ECO:0000256" key="2">
    <source>
        <dbReference type="ARBA" id="ARBA00023235"/>
    </source>
</evidence>
<dbReference type="EC" id="5.4.99.26" evidence="5"/>
<feature type="domain" description="Pseudouridine synthase RsuA/RluA-like" evidence="10">
    <location>
        <begin position="12"/>
        <end position="162"/>
    </location>
</feature>
<evidence type="ECO:0000313" key="11">
    <source>
        <dbReference type="EMBL" id="RFA32058.1"/>
    </source>
</evidence>
<dbReference type="InterPro" id="IPR006224">
    <property type="entry name" value="PsdUridine_synth_RluA-like_CS"/>
</dbReference>
<keyword evidence="12" id="KW-1185">Reference proteome</keyword>
<dbReference type="OrthoDB" id="9807829at2"/>
<evidence type="ECO:0000256" key="3">
    <source>
        <dbReference type="ARBA" id="ARBA00036607"/>
    </source>
</evidence>
<gene>
    <name evidence="11" type="ORF">CAL65_20695</name>
</gene>
<dbReference type="PANTHER" id="PTHR21600">
    <property type="entry name" value="MITOCHONDRIAL RNA PSEUDOURIDINE SYNTHASE"/>
    <property type="match status" value="1"/>
</dbReference>